<dbReference type="PANTHER" id="PTHR43792:SF1">
    <property type="entry name" value="N-ACETYLTRANSFERASE DOMAIN-CONTAINING PROTEIN"/>
    <property type="match status" value="1"/>
</dbReference>
<protein>
    <submittedName>
        <fullName evidence="2">N-acetyltransferase</fullName>
    </submittedName>
</protein>
<keyword evidence="3" id="KW-1185">Reference proteome</keyword>
<dbReference type="Proteomes" id="UP000265742">
    <property type="component" value="Unassembled WGS sequence"/>
</dbReference>
<accession>A0A3A1U438</accession>
<organism evidence="2 3">
    <name type="scientific">Amnibacterium setariae</name>
    <dbReference type="NCBI Taxonomy" id="2306585"/>
    <lineage>
        <taxon>Bacteria</taxon>
        <taxon>Bacillati</taxon>
        <taxon>Actinomycetota</taxon>
        <taxon>Actinomycetes</taxon>
        <taxon>Micrococcales</taxon>
        <taxon>Microbacteriaceae</taxon>
        <taxon>Amnibacterium</taxon>
    </lineage>
</organism>
<dbReference type="InterPro" id="IPR000182">
    <property type="entry name" value="GNAT_dom"/>
</dbReference>
<gene>
    <name evidence="2" type="ORF">D1781_06890</name>
</gene>
<dbReference type="Gene3D" id="3.40.630.30">
    <property type="match status" value="1"/>
</dbReference>
<dbReference type="PROSITE" id="PS51186">
    <property type="entry name" value="GNAT"/>
    <property type="match status" value="1"/>
</dbReference>
<evidence type="ECO:0000259" key="1">
    <source>
        <dbReference type="PROSITE" id="PS51186"/>
    </source>
</evidence>
<dbReference type="GO" id="GO:0016747">
    <property type="term" value="F:acyltransferase activity, transferring groups other than amino-acyl groups"/>
    <property type="evidence" value="ECO:0007669"/>
    <property type="project" value="InterPro"/>
</dbReference>
<dbReference type="InterPro" id="IPR016181">
    <property type="entry name" value="Acyl_CoA_acyltransferase"/>
</dbReference>
<keyword evidence="2" id="KW-0808">Transferase</keyword>
<proteinExistence type="predicted"/>
<dbReference type="PANTHER" id="PTHR43792">
    <property type="entry name" value="GNAT FAMILY, PUTATIVE (AFU_ORTHOLOGUE AFUA_3G00765)-RELATED-RELATED"/>
    <property type="match status" value="1"/>
</dbReference>
<evidence type="ECO:0000313" key="3">
    <source>
        <dbReference type="Proteomes" id="UP000265742"/>
    </source>
</evidence>
<evidence type="ECO:0000313" key="2">
    <source>
        <dbReference type="EMBL" id="RIX31090.1"/>
    </source>
</evidence>
<reference evidence="3" key="1">
    <citation type="submission" date="2018-09" db="EMBL/GenBank/DDBJ databases">
        <authorList>
            <person name="Kim I."/>
        </authorList>
    </citation>
    <scope>NUCLEOTIDE SEQUENCE [LARGE SCALE GENOMIC DNA]</scope>
    <source>
        <strain evidence="3">DD4a</strain>
    </source>
</reference>
<dbReference type="InterPro" id="IPR051531">
    <property type="entry name" value="N-acetyltransferase"/>
</dbReference>
<feature type="domain" description="N-acetyltransferase" evidence="1">
    <location>
        <begin position="14"/>
        <end position="176"/>
    </location>
</feature>
<dbReference type="OrthoDB" id="9132139at2"/>
<dbReference type="EMBL" id="QXTG01000001">
    <property type="protein sequence ID" value="RIX31090.1"/>
    <property type="molecule type" value="Genomic_DNA"/>
</dbReference>
<sequence>MTDSSMTPTRRGRVVVRRFAEADLPDFLAYQGHPAVREHQQGTTMTPAQAAEFVAEQVRLRSDERDAWHGQVIEHIGDRRVIGDLGLWRPAENGGPVVGDLGFQLDPAYHGHGYAREAVQALLHVAFLDLGVDLVTASCDEANARSWGLLERIGMQLQNRSSQERRYALTKEQWRTNASRDR</sequence>
<comment type="caution">
    <text evidence="2">The sequence shown here is derived from an EMBL/GenBank/DDBJ whole genome shotgun (WGS) entry which is preliminary data.</text>
</comment>
<dbReference type="RefSeq" id="WP_119481452.1">
    <property type="nucleotide sequence ID" value="NZ_QXTG01000001.1"/>
</dbReference>
<name>A0A3A1U438_9MICO</name>
<dbReference type="Pfam" id="PF13302">
    <property type="entry name" value="Acetyltransf_3"/>
    <property type="match status" value="1"/>
</dbReference>
<dbReference type="AlphaFoldDB" id="A0A3A1U438"/>
<dbReference type="SUPFAM" id="SSF55729">
    <property type="entry name" value="Acyl-CoA N-acyltransferases (Nat)"/>
    <property type="match status" value="1"/>
</dbReference>